<gene>
    <name evidence="3" type="ORF">XYLVIOL_LOCUS5120</name>
</gene>
<evidence type="ECO:0000256" key="2">
    <source>
        <dbReference type="RuleBase" id="RU363116"/>
    </source>
</evidence>
<dbReference type="PANTHER" id="PTHR23248:SF4">
    <property type="entry name" value="PHOSPHOLIPID SCRAMBLASE"/>
    <property type="match status" value="1"/>
</dbReference>
<comment type="cofactor">
    <cofactor evidence="2">
        <name>Ca(2+)</name>
        <dbReference type="ChEBI" id="CHEBI:29108"/>
    </cofactor>
</comment>
<accession>A0ABP1NL58</accession>
<evidence type="ECO:0000313" key="3">
    <source>
        <dbReference type="EMBL" id="CAL7941667.1"/>
    </source>
</evidence>
<organism evidence="3 4">
    <name type="scientific">Xylocopa violacea</name>
    <name type="common">Violet carpenter bee</name>
    <name type="synonym">Apis violacea</name>
    <dbReference type="NCBI Taxonomy" id="135666"/>
    <lineage>
        <taxon>Eukaryota</taxon>
        <taxon>Metazoa</taxon>
        <taxon>Ecdysozoa</taxon>
        <taxon>Arthropoda</taxon>
        <taxon>Hexapoda</taxon>
        <taxon>Insecta</taxon>
        <taxon>Pterygota</taxon>
        <taxon>Neoptera</taxon>
        <taxon>Endopterygota</taxon>
        <taxon>Hymenoptera</taxon>
        <taxon>Apocrita</taxon>
        <taxon>Aculeata</taxon>
        <taxon>Apoidea</taxon>
        <taxon>Anthophila</taxon>
        <taxon>Apidae</taxon>
        <taxon>Xylocopa</taxon>
        <taxon>Xylocopa</taxon>
    </lineage>
</organism>
<proteinExistence type="inferred from homology"/>
<dbReference type="InterPro" id="IPR005552">
    <property type="entry name" value="Scramblase"/>
</dbReference>
<dbReference type="PANTHER" id="PTHR23248">
    <property type="entry name" value="PHOSPHOLIPID SCRAMBLASE-RELATED"/>
    <property type="match status" value="1"/>
</dbReference>
<sequence>MTASVLNRETCDLSQKTIQSIEMQQNPVSSLSPHHSRPTVITAQPQETRAPIPVYTSDWVSTLNLQPDAFSESYFLANVEQLEIQQIVDLSTLLGRLESRFQYRVKIPKAETVYLAMEMKSEARASGWSCSKLIGTDFSMNILNQCGKTAFLMRINSRWTYTLNKLHKITVGNAILIGTVEENFSVVGSSFTVYDARRKELCNIYGPNVCGCCMYEEAQFQVISIDGTHQIASIMHQWDRTLYDYKLLITFPINTHVKLKSLLLAAAFLLEHMYFEKVKRPSPRIFS</sequence>
<keyword evidence="2" id="KW-0449">Lipoprotein</keyword>
<keyword evidence="2" id="KW-0106">Calcium</keyword>
<dbReference type="EMBL" id="CAXAJV020001292">
    <property type="protein sequence ID" value="CAL7941667.1"/>
    <property type="molecule type" value="Genomic_DNA"/>
</dbReference>
<name>A0ABP1NL58_XYLVO</name>
<comment type="similarity">
    <text evidence="1 2">Belongs to the phospholipid scramblase family.</text>
</comment>
<keyword evidence="2" id="KW-0564">Palmitate</keyword>
<dbReference type="Pfam" id="PF03803">
    <property type="entry name" value="Scramblase"/>
    <property type="match status" value="1"/>
</dbReference>
<evidence type="ECO:0000313" key="4">
    <source>
        <dbReference type="Proteomes" id="UP001642520"/>
    </source>
</evidence>
<keyword evidence="4" id="KW-1185">Reference proteome</keyword>
<evidence type="ECO:0000256" key="1">
    <source>
        <dbReference type="ARBA" id="ARBA00005350"/>
    </source>
</evidence>
<dbReference type="Proteomes" id="UP001642520">
    <property type="component" value="Unassembled WGS sequence"/>
</dbReference>
<comment type="caution">
    <text evidence="3">The sequence shown here is derived from an EMBL/GenBank/DDBJ whole genome shotgun (WGS) entry which is preliminary data.</text>
</comment>
<protein>
    <recommendedName>
        <fullName evidence="2">Phospholipid scramblase</fullName>
    </recommendedName>
</protein>
<reference evidence="3 4" key="1">
    <citation type="submission" date="2024-08" db="EMBL/GenBank/DDBJ databases">
        <authorList>
            <person name="Will J Nash"/>
            <person name="Angela Man"/>
            <person name="Seanna McTaggart"/>
            <person name="Kendall Baker"/>
            <person name="Tom Barker"/>
            <person name="Leah Catchpole"/>
            <person name="Alex Durrant"/>
            <person name="Karim Gharbi"/>
            <person name="Naomi Irish"/>
            <person name="Gemy Kaithakottil"/>
            <person name="Debby Ku"/>
            <person name="Aaliyah Providence"/>
            <person name="Felix Shaw"/>
            <person name="David Swarbreck"/>
            <person name="Chris Watkins"/>
            <person name="Ann M. McCartney"/>
            <person name="Giulio Formenti"/>
            <person name="Alice Mouton"/>
            <person name="Noel Vella"/>
            <person name="Bjorn M von Reumont"/>
            <person name="Adriana Vella"/>
            <person name="Wilfried Haerty"/>
        </authorList>
    </citation>
    <scope>NUCLEOTIDE SEQUENCE [LARGE SCALE GENOMIC DNA]</scope>
</reference>
<comment type="function">
    <text evidence="2">May mediate accelerated ATP-independent bidirectional transbilayer migration of phospholipids upon binding calcium ions that results in a loss of phospholipid asymmetry in the plasma membrane.</text>
</comment>